<dbReference type="GO" id="GO:0016556">
    <property type="term" value="P:mRNA modification"/>
    <property type="evidence" value="ECO:0007669"/>
    <property type="project" value="InterPro"/>
</dbReference>
<protein>
    <submittedName>
        <fullName evidence="8">Similar to Saccharomyces cerevisiae YBR057C MUM2 Cytoplasmic protein essential for meiotic DNA replication and sporulation</fullName>
    </submittedName>
</protein>
<evidence type="ECO:0000256" key="3">
    <source>
        <dbReference type="ARBA" id="ARBA00022664"/>
    </source>
</evidence>
<keyword evidence="9" id="KW-1185">Reference proteome</keyword>
<organism evidence="8 9">
    <name type="scientific">Maudiozyma saulgeensis</name>
    <dbReference type="NCBI Taxonomy" id="1789683"/>
    <lineage>
        <taxon>Eukaryota</taxon>
        <taxon>Fungi</taxon>
        <taxon>Dikarya</taxon>
        <taxon>Ascomycota</taxon>
        <taxon>Saccharomycotina</taxon>
        <taxon>Saccharomycetes</taxon>
        <taxon>Saccharomycetales</taxon>
        <taxon>Saccharomycetaceae</taxon>
        <taxon>Maudiozyma</taxon>
    </lineage>
</organism>
<feature type="coiled-coil region" evidence="6">
    <location>
        <begin position="166"/>
        <end position="193"/>
    </location>
</feature>
<keyword evidence="6" id="KW-0175">Coiled coil</keyword>
<comment type="similarity">
    <text evidence="2">Belongs to the fl(2)d family.</text>
</comment>
<evidence type="ECO:0000256" key="4">
    <source>
        <dbReference type="ARBA" id="ARBA00023187"/>
    </source>
</evidence>
<dbReference type="Proteomes" id="UP000196158">
    <property type="component" value="Unassembled WGS sequence"/>
</dbReference>
<gene>
    <name evidence="8" type="ORF">KASA_0K00561G</name>
</gene>
<keyword evidence="3" id="KW-0507">mRNA processing</keyword>
<accession>A0A1X7R7I1</accession>
<dbReference type="GO" id="GO:0000381">
    <property type="term" value="P:regulation of alternative mRNA splicing, via spliceosome"/>
    <property type="evidence" value="ECO:0007669"/>
    <property type="project" value="InterPro"/>
</dbReference>
<name>A0A1X7R7I1_9SACH</name>
<evidence type="ECO:0000256" key="2">
    <source>
        <dbReference type="ARBA" id="ARBA00010313"/>
    </source>
</evidence>
<evidence type="ECO:0000313" key="8">
    <source>
        <dbReference type="EMBL" id="SMN21410.1"/>
    </source>
</evidence>
<keyword evidence="5" id="KW-0539">Nucleus</keyword>
<proteinExistence type="inferred from homology"/>
<dbReference type="InterPro" id="IPR033757">
    <property type="entry name" value="WTAP"/>
</dbReference>
<comment type="subcellular location">
    <subcellularLocation>
        <location evidence="1">Nucleus</location>
    </subcellularLocation>
</comment>
<feature type="region of interest" description="Disordered" evidence="7">
    <location>
        <begin position="63"/>
        <end position="82"/>
    </location>
</feature>
<feature type="compositionally biased region" description="Low complexity" evidence="7">
    <location>
        <begin position="63"/>
        <end position="80"/>
    </location>
</feature>
<dbReference type="Pfam" id="PF17098">
    <property type="entry name" value="Wtap"/>
    <property type="match status" value="1"/>
</dbReference>
<sequence length="198" mass="22616">MNYMYPFDTQSFNNLSLNPSQVQNSNSNVSDQMKLEFQIKETQIESLEQEVQTLKRLLENTNSNNNKQALSNNNSNESTSVVQIPSSVEQVFTLLSQSLAEKDVQLQETKDTVESLITAITLNPTNNITKEGRYDPQTVAHKLMNRLEILARENKEMGQMLSYGRSQEMSIQINLLSQENEDLKKRIAKLESQGRNQN</sequence>
<evidence type="ECO:0000256" key="6">
    <source>
        <dbReference type="SAM" id="Coils"/>
    </source>
</evidence>
<dbReference type="GO" id="GO:0005634">
    <property type="term" value="C:nucleus"/>
    <property type="evidence" value="ECO:0007669"/>
    <property type="project" value="UniProtKB-SubCell"/>
</dbReference>
<evidence type="ECO:0000256" key="5">
    <source>
        <dbReference type="ARBA" id="ARBA00023242"/>
    </source>
</evidence>
<dbReference type="OrthoDB" id="21221at2759"/>
<dbReference type="EMBL" id="FXLY01000008">
    <property type="protein sequence ID" value="SMN21410.1"/>
    <property type="molecule type" value="Genomic_DNA"/>
</dbReference>
<evidence type="ECO:0000256" key="1">
    <source>
        <dbReference type="ARBA" id="ARBA00004123"/>
    </source>
</evidence>
<dbReference type="GO" id="GO:0006397">
    <property type="term" value="P:mRNA processing"/>
    <property type="evidence" value="ECO:0007669"/>
    <property type="project" value="UniProtKB-KW"/>
</dbReference>
<reference evidence="8 9" key="1">
    <citation type="submission" date="2017-04" db="EMBL/GenBank/DDBJ databases">
        <authorList>
            <person name="Afonso C.L."/>
            <person name="Miller P.J."/>
            <person name="Scott M.A."/>
            <person name="Spackman E."/>
            <person name="Goraichik I."/>
            <person name="Dimitrov K.M."/>
            <person name="Suarez D.L."/>
            <person name="Swayne D.E."/>
        </authorList>
    </citation>
    <scope>NUCLEOTIDE SEQUENCE [LARGE SCALE GENOMIC DNA]</scope>
</reference>
<keyword evidence="4" id="KW-0508">mRNA splicing</keyword>
<dbReference type="STRING" id="1789683.A0A1X7R7I1"/>
<evidence type="ECO:0000256" key="7">
    <source>
        <dbReference type="SAM" id="MobiDB-lite"/>
    </source>
</evidence>
<dbReference type="GO" id="GO:0008380">
    <property type="term" value="P:RNA splicing"/>
    <property type="evidence" value="ECO:0007669"/>
    <property type="project" value="UniProtKB-KW"/>
</dbReference>
<dbReference type="AlphaFoldDB" id="A0A1X7R7I1"/>
<evidence type="ECO:0000313" key="9">
    <source>
        <dbReference type="Proteomes" id="UP000196158"/>
    </source>
</evidence>